<proteinExistence type="predicted"/>
<keyword evidence="2" id="KW-1185">Reference proteome</keyword>
<comment type="caution">
    <text evidence="1">The sequence shown here is derived from an EMBL/GenBank/DDBJ whole genome shotgun (WGS) entry which is preliminary data.</text>
</comment>
<dbReference type="EMBL" id="JBHUOX010000002">
    <property type="protein sequence ID" value="MFD2999491.1"/>
    <property type="molecule type" value="Genomic_DNA"/>
</dbReference>
<reference evidence="2" key="1">
    <citation type="journal article" date="2019" name="Int. J. Syst. Evol. Microbiol.">
        <title>The Global Catalogue of Microorganisms (GCM) 10K type strain sequencing project: providing services to taxonomists for standard genome sequencing and annotation.</title>
        <authorList>
            <consortium name="The Broad Institute Genomics Platform"/>
            <consortium name="The Broad Institute Genome Sequencing Center for Infectious Disease"/>
            <person name="Wu L."/>
            <person name="Ma J."/>
        </authorList>
    </citation>
    <scope>NUCLEOTIDE SEQUENCE [LARGE SCALE GENOMIC DNA]</scope>
    <source>
        <strain evidence="2">KCTC 23984</strain>
    </source>
</reference>
<name>A0ABW6BPJ0_9BACT</name>
<protein>
    <submittedName>
        <fullName evidence="1">Uncharacterized protein</fullName>
    </submittedName>
</protein>
<dbReference type="Proteomes" id="UP001597641">
    <property type="component" value="Unassembled WGS sequence"/>
</dbReference>
<evidence type="ECO:0000313" key="1">
    <source>
        <dbReference type="EMBL" id="MFD2999491.1"/>
    </source>
</evidence>
<gene>
    <name evidence="1" type="ORF">ACFS7Z_03895</name>
</gene>
<sequence>MEELLKLSKLVTDSVNLNRALPLENGRTSKESRFLESLKSERYTTDEAAATDMYGTNQNDVRYKMLKHRMKRKLYNSLFFVDLTKLGFKNNYQKEHECISLLHQAYVLRRLYELDLVINLANKVILISQELDFTNHYVAALELKASCYSENGNIKLFDKTLKELEVQTGKRNKEVVATSLFQMVNVNLKKSITTRKSLLPEVPTIVSKLEALWRETTSFKIFEAYYKTAISYYELEGDFDKIVEMTVSSLQWVEDGLVNDVLFDAKYNKFILVYAHLRSKKYENGLKYAEAYSNSFKYDSGNWFSFMENYFLLSLHSRQYELSFVLLQKVFNNPSYKNISTHAKERWSLYQAYFRIINPGTAAEIALPKNPYGLSLPAYSKDKLGFNVAILILQFIYFLQKGDSEALLYRIESLKKYMLTHLKETFSLRSKTFLKLMILTVTEDFDADACRKKGQKLYQKLVEAPTPGDAYAEIEIVPYEHLWEHILSILEKHS</sequence>
<dbReference type="RefSeq" id="WP_377481214.1">
    <property type="nucleotide sequence ID" value="NZ_JBHUOX010000002.1"/>
</dbReference>
<accession>A0ABW6BPJ0</accession>
<organism evidence="1 2">
    <name type="scientific">Pontibacter toksunensis</name>
    <dbReference type="NCBI Taxonomy" id="1332631"/>
    <lineage>
        <taxon>Bacteria</taxon>
        <taxon>Pseudomonadati</taxon>
        <taxon>Bacteroidota</taxon>
        <taxon>Cytophagia</taxon>
        <taxon>Cytophagales</taxon>
        <taxon>Hymenobacteraceae</taxon>
        <taxon>Pontibacter</taxon>
    </lineage>
</organism>
<evidence type="ECO:0000313" key="2">
    <source>
        <dbReference type="Proteomes" id="UP001597641"/>
    </source>
</evidence>